<accession>A0ACC3S9Z0</accession>
<evidence type="ECO:0000313" key="1">
    <source>
        <dbReference type="EMBL" id="KAK8201965.1"/>
    </source>
</evidence>
<sequence>MRGLARVWPPALQGIWLPNRVGVIPRLVGGVAFGRGLRDPETRPRTLPRRLDAAQVTKARRTSKLSCEYLIRVECGYRQVRVLYLGQISVLGPMPRLFHAITASA</sequence>
<dbReference type="EMBL" id="JAMKPW020000033">
    <property type="protein sequence ID" value="KAK8201965.1"/>
    <property type="molecule type" value="Genomic_DNA"/>
</dbReference>
<proteinExistence type="predicted"/>
<keyword evidence="2" id="KW-1185">Reference proteome</keyword>
<gene>
    <name evidence="1" type="ORF">M8818_005490</name>
</gene>
<dbReference type="Proteomes" id="UP001320706">
    <property type="component" value="Unassembled WGS sequence"/>
</dbReference>
<reference evidence="1" key="1">
    <citation type="submission" date="2024-02" db="EMBL/GenBank/DDBJ databases">
        <title>Metagenome Assembled Genome of Zalaria obscura JY119.</title>
        <authorList>
            <person name="Vighnesh L."/>
            <person name="Jagadeeshwari U."/>
            <person name="Venkata Ramana C."/>
            <person name="Sasikala C."/>
        </authorList>
    </citation>
    <scope>NUCLEOTIDE SEQUENCE</scope>
    <source>
        <strain evidence="1">JY119</strain>
    </source>
</reference>
<organism evidence="1 2">
    <name type="scientific">Zalaria obscura</name>
    <dbReference type="NCBI Taxonomy" id="2024903"/>
    <lineage>
        <taxon>Eukaryota</taxon>
        <taxon>Fungi</taxon>
        <taxon>Dikarya</taxon>
        <taxon>Ascomycota</taxon>
        <taxon>Pezizomycotina</taxon>
        <taxon>Dothideomycetes</taxon>
        <taxon>Dothideomycetidae</taxon>
        <taxon>Dothideales</taxon>
        <taxon>Zalariaceae</taxon>
        <taxon>Zalaria</taxon>
    </lineage>
</organism>
<protein>
    <submittedName>
        <fullName evidence="1">Uncharacterized protein</fullName>
    </submittedName>
</protein>
<comment type="caution">
    <text evidence="1">The sequence shown here is derived from an EMBL/GenBank/DDBJ whole genome shotgun (WGS) entry which is preliminary data.</text>
</comment>
<name>A0ACC3S9Z0_9PEZI</name>
<evidence type="ECO:0000313" key="2">
    <source>
        <dbReference type="Proteomes" id="UP001320706"/>
    </source>
</evidence>